<dbReference type="RefSeq" id="WP_275816718.1">
    <property type="nucleotide sequence ID" value="NZ_BAAANM010000007.1"/>
</dbReference>
<proteinExistence type="predicted"/>
<comment type="caution">
    <text evidence="1">The sequence shown here is derived from an EMBL/GenBank/DDBJ whole genome shotgun (WGS) entry which is preliminary data.</text>
</comment>
<dbReference type="InterPro" id="IPR053737">
    <property type="entry name" value="Type_II_TA_Toxin"/>
</dbReference>
<dbReference type="EMBL" id="JARHTQ010000013">
    <property type="protein sequence ID" value="MDF2258071.1"/>
    <property type="molecule type" value="Genomic_DNA"/>
</dbReference>
<organism evidence="1 2">
    <name type="scientific">Streptantibioticus ferralitis</name>
    <dbReference type="NCBI Taxonomy" id="236510"/>
    <lineage>
        <taxon>Bacteria</taxon>
        <taxon>Bacillati</taxon>
        <taxon>Actinomycetota</taxon>
        <taxon>Actinomycetes</taxon>
        <taxon>Kitasatosporales</taxon>
        <taxon>Streptomycetaceae</taxon>
        <taxon>Streptantibioticus</taxon>
    </lineage>
</organism>
<keyword evidence="2" id="KW-1185">Reference proteome</keyword>
<gene>
    <name evidence="1" type="ORF">P2L57_20815</name>
</gene>
<protein>
    <recommendedName>
        <fullName evidence="3">Fido domain-containing protein</fullName>
    </recommendedName>
</protein>
<dbReference type="Gene3D" id="1.20.120.1870">
    <property type="entry name" value="Fic/DOC protein, Fido domain"/>
    <property type="match status" value="1"/>
</dbReference>
<dbReference type="Proteomes" id="UP001220022">
    <property type="component" value="Unassembled WGS sequence"/>
</dbReference>
<accession>A0ABT5Z2M5</accession>
<name>A0ABT5Z2M5_9ACTN</name>
<evidence type="ECO:0000313" key="2">
    <source>
        <dbReference type="Proteomes" id="UP001220022"/>
    </source>
</evidence>
<evidence type="ECO:0008006" key="3">
    <source>
        <dbReference type="Google" id="ProtNLM"/>
    </source>
</evidence>
<reference evidence="1 2" key="1">
    <citation type="submission" date="2023-03" db="EMBL/GenBank/DDBJ databases">
        <title>Draft genome sequence of type strain Streptomyces ferralitis JCM 14344.</title>
        <authorList>
            <person name="Klaysubun C."/>
            <person name="Duangmal K."/>
        </authorList>
    </citation>
    <scope>NUCLEOTIDE SEQUENCE [LARGE SCALE GENOMIC DNA]</scope>
    <source>
        <strain evidence="1 2">JCM 14344</strain>
    </source>
</reference>
<evidence type="ECO:0000313" key="1">
    <source>
        <dbReference type="EMBL" id="MDF2258071.1"/>
    </source>
</evidence>
<sequence length="99" mass="10667">MSPETAERHAFERFANEPYYPYCEEAATRAAALLHSMSLLEPFEDGNAAVGAACARMYLEESGEPISPPAGAMAELVRGIRSHKTDLRGAALTLRGRAA</sequence>